<dbReference type="InterPro" id="IPR013128">
    <property type="entry name" value="Peptidase_C1A"/>
</dbReference>
<proteinExistence type="inferred from homology"/>
<evidence type="ECO:0000256" key="5">
    <source>
        <dbReference type="ARBA" id="ARBA00023145"/>
    </source>
</evidence>
<sequence>MMFVLAAVFWSIFLVPGDSFTVQWRKLAPAQKTSFWKGASPLTPLDSMHMQDVIGVDWNFTLSSIWKHFMTTYKRNYIDPSEHERRFKIFANNFVRISKHNVRFIQGQVSYTMGINEFSDKVIGLIIHTICFQTDEELKRLRCFRGSLNASRDGSKYITIAAPPPSEIDWRNKGAVTPVKNQGNCGSCWAFSATGAIEGQNFLATGNLVSLSEQQLVDCSSEYGNNACNGGLMDNAFKYVKDSNGIDTEASYPYVSGETGDANPTCRFNLKEAVVRVTGYIDLPRGQVSELKQAVGHYGPISVAINAGLPSFMSYKSGVYSDDQCSSDDLDHGVLLVGYGEENGIPYWLIKNSWGPHWGENGYVKILRDHNNLCGVASMASYPLM</sequence>
<evidence type="ECO:0000256" key="4">
    <source>
        <dbReference type="ARBA" id="ARBA00022807"/>
    </source>
</evidence>
<evidence type="ECO:0000313" key="10">
    <source>
        <dbReference type="EMBL" id="GAA57175.1"/>
    </source>
</evidence>
<keyword evidence="6" id="KW-1015">Disulfide bond</keyword>
<evidence type="ECO:0000256" key="6">
    <source>
        <dbReference type="ARBA" id="ARBA00023157"/>
    </source>
</evidence>
<dbReference type="Pfam" id="PF00112">
    <property type="entry name" value="Peptidase_C1"/>
    <property type="match status" value="1"/>
</dbReference>
<dbReference type="MEROPS" id="C01.152"/>
<protein>
    <submittedName>
        <fullName evidence="10">Cathepsin L</fullName>
    </submittedName>
</protein>
<dbReference type="PRINTS" id="PR00705">
    <property type="entry name" value="PAPAIN"/>
</dbReference>
<keyword evidence="3" id="KW-0378">Hydrolase</keyword>
<dbReference type="EMBL" id="DF144577">
    <property type="protein sequence ID" value="GAA57175.1"/>
    <property type="molecule type" value="Genomic_DNA"/>
</dbReference>
<feature type="domain" description="Peptidase C1A papain C-terminal" evidence="8">
    <location>
        <begin position="164"/>
        <end position="384"/>
    </location>
</feature>
<feature type="domain" description="Cathepsin propeptide inhibitor" evidence="9">
    <location>
        <begin position="66"/>
        <end position="120"/>
    </location>
</feature>
<feature type="signal peptide" evidence="7">
    <location>
        <begin position="1"/>
        <end position="19"/>
    </location>
</feature>
<evidence type="ECO:0000259" key="8">
    <source>
        <dbReference type="SMART" id="SM00645"/>
    </source>
</evidence>
<dbReference type="PROSITE" id="PS00139">
    <property type="entry name" value="THIOL_PROTEASE_CYS"/>
    <property type="match status" value="1"/>
</dbReference>
<dbReference type="InterPro" id="IPR025661">
    <property type="entry name" value="Pept_asp_AS"/>
</dbReference>
<dbReference type="PROSITE" id="PS00640">
    <property type="entry name" value="THIOL_PROTEASE_ASN"/>
    <property type="match status" value="1"/>
</dbReference>
<feature type="chain" id="PRO_5018697191" evidence="7">
    <location>
        <begin position="20"/>
        <end position="385"/>
    </location>
</feature>
<dbReference type="CDD" id="cd02248">
    <property type="entry name" value="Peptidase_C1A"/>
    <property type="match status" value="1"/>
</dbReference>
<evidence type="ECO:0000313" key="11">
    <source>
        <dbReference type="Proteomes" id="UP000008909"/>
    </source>
</evidence>
<reference evidence="10" key="1">
    <citation type="journal article" date="2011" name="Genome Biol.">
        <title>The draft genome of the carcinogenic human liver fluke Clonorchis sinensis.</title>
        <authorList>
            <person name="Wang X."/>
            <person name="Chen W."/>
            <person name="Huang Y."/>
            <person name="Sun J."/>
            <person name="Men J."/>
            <person name="Liu H."/>
            <person name="Luo F."/>
            <person name="Guo L."/>
            <person name="Lv X."/>
            <person name="Deng C."/>
            <person name="Zhou C."/>
            <person name="Fan Y."/>
            <person name="Li X."/>
            <person name="Huang L."/>
            <person name="Hu Y."/>
            <person name="Liang C."/>
            <person name="Hu X."/>
            <person name="Xu J."/>
            <person name="Yu X."/>
        </authorList>
    </citation>
    <scope>NUCLEOTIDE SEQUENCE [LARGE SCALE GENOMIC DNA]</scope>
    <source>
        <strain evidence="10">Henan</strain>
    </source>
</reference>
<dbReference type="PROSITE" id="PS00639">
    <property type="entry name" value="THIOL_PROTEASE_HIS"/>
    <property type="match status" value="1"/>
</dbReference>
<accession>G7YW45</accession>
<evidence type="ECO:0000256" key="3">
    <source>
        <dbReference type="ARBA" id="ARBA00022801"/>
    </source>
</evidence>
<keyword evidence="2" id="KW-0645">Protease</keyword>
<dbReference type="InterPro" id="IPR013201">
    <property type="entry name" value="Prot_inhib_I29"/>
</dbReference>
<gene>
    <name evidence="10" type="ORF">CLF_112282</name>
</gene>
<dbReference type="InterPro" id="IPR038765">
    <property type="entry name" value="Papain-like_cys_pep_sf"/>
</dbReference>
<dbReference type="PANTHER" id="PTHR12411">
    <property type="entry name" value="CYSTEINE PROTEASE FAMILY C1-RELATED"/>
    <property type="match status" value="1"/>
</dbReference>
<dbReference type="Pfam" id="PF08246">
    <property type="entry name" value="Inhibitor_I29"/>
    <property type="match status" value="1"/>
</dbReference>
<evidence type="ECO:0000256" key="1">
    <source>
        <dbReference type="ARBA" id="ARBA00008455"/>
    </source>
</evidence>
<dbReference type="Gene3D" id="3.90.70.10">
    <property type="entry name" value="Cysteine proteinases"/>
    <property type="match status" value="1"/>
</dbReference>
<dbReference type="AlphaFoldDB" id="G7YW45"/>
<reference key="2">
    <citation type="submission" date="2011-10" db="EMBL/GenBank/DDBJ databases">
        <title>The genome and transcriptome sequence of Clonorchis sinensis provide insights into the carcinogenic liver fluke.</title>
        <authorList>
            <person name="Wang X."/>
            <person name="Huang Y."/>
            <person name="Chen W."/>
            <person name="Liu H."/>
            <person name="Guo L."/>
            <person name="Chen Y."/>
            <person name="Luo F."/>
            <person name="Zhou W."/>
            <person name="Sun J."/>
            <person name="Mao Q."/>
            <person name="Liang P."/>
            <person name="Zhou C."/>
            <person name="Tian Y."/>
            <person name="Men J."/>
            <person name="Lv X."/>
            <person name="Huang L."/>
            <person name="Zhou J."/>
            <person name="Hu Y."/>
            <person name="Li R."/>
            <person name="Zhang F."/>
            <person name="Lei H."/>
            <person name="Li X."/>
            <person name="Hu X."/>
            <person name="Liang C."/>
            <person name="Xu J."/>
            <person name="Wu Z."/>
            <person name="Yu X."/>
        </authorList>
    </citation>
    <scope>NUCLEOTIDE SEQUENCE</scope>
    <source>
        <strain>Henan</strain>
    </source>
</reference>
<organism evidence="10 11">
    <name type="scientific">Clonorchis sinensis</name>
    <name type="common">Chinese liver fluke</name>
    <dbReference type="NCBI Taxonomy" id="79923"/>
    <lineage>
        <taxon>Eukaryota</taxon>
        <taxon>Metazoa</taxon>
        <taxon>Spiralia</taxon>
        <taxon>Lophotrochozoa</taxon>
        <taxon>Platyhelminthes</taxon>
        <taxon>Trematoda</taxon>
        <taxon>Digenea</taxon>
        <taxon>Opisthorchiida</taxon>
        <taxon>Opisthorchiata</taxon>
        <taxon>Opisthorchiidae</taxon>
        <taxon>Clonorchis</taxon>
    </lineage>
</organism>
<keyword evidence="7" id="KW-0732">Signal</keyword>
<dbReference type="GO" id="GO:0008234">
    <property type="term" value="F:cysteine-type peptidase activity"/>
    <property type="evidence" value="ECO:0007669"/>
    <property type="project" value="UniProtKB-KW"/>
</dbReference>
<keyword evidence="4" id="KW-0788">Thiol protease</keyword>
<dbReference type="Proteomes" id="UP000008909">
    <property type="component" value="Unassembled WGS sequence"/>
</dbReference>
<dbReference type="InterPro" id="IPR039417">
    <property type="entry name" value="Peptidase_C1A_papain-like"/>
</dbReference>
<evidence type="ECO:0000259" key="9">
    <source>
        <dbReference type="SMART" id="SM00848"/>
    </source>
</evidence>
<dbReference type="FunFam" id="3.90.70.10:FF:000006">
    <property type="entry name" value="Cathepsin S"/>
    <property type="match status" value="1"/>
</dbReference>
<keyword evidence="11" id="KW-1185">Reference proteome</keyword>
<dbReference type="SMART" id="SM00645">
    <property type="entry name" value="Pept_C1"/>
    <property type="match status" value="1"/>
</dbReference>
<name>G7YW45_CLOSI</name>
<comment type="similarity">
    <text evidence="1">Belongs to the peptidase C1 family.</text>
</comment>
<evidence type="ECO:0000256" key="2">
    <source>
        <dbReference type="ARBA" id="ARBA00022670"/>
    </source>
</evidence>
<dbReference type="SMART" id="SM00848">
    <property type="entry name" value="Inhibitor_I29"/>
    <property type="match status" value="1"/>
</dbReference>
<dbReference type="SUPFAM" id="SSF54001">
    <property type="entry name" value="Cysteine proteinases"/>
    <property type="match status" value="1"/>
</dbReference>
<dbReference type="InterPro" id="IPR000169">
    <property type="entry name" value="Pept_cys_AS"/>
</dbReference>
<dbReference type="GO" id="GO:0006508">
    <property type="term" value="P:proteolysis"/>
    <property type="evidence" value="ECO:0007669"/>
    <property type="project" value="UniProtKB-KW"/>
</dbReference>
<keyword evidence="5" id="KW-0865">Zymogen</keyword>
<dbReference type="InterPro" id="IPR025660">
    <property type="entry name" value="Pept_his_AS"/>
</dbReference>
<dbReference type="InterPro" id="IPR000668">
    <property type="entry name" value="Peptidase_C1A_C"/>
</dbReference>
<evidence type="ECO:0000256" key="7">
    <source>
        <dbReference type="SAM" id="SignalP"/>
    </source>
</evidence>